<name>A0A026VY98_OOCBI</name>
<feature type="transmembrane region" description="Helical" evidence="11">
    <location>
        <begin position="12"/>
        <end position="28"/>
    </location>
</feature>
<evidence type="ECO:0000313" key="12">
    <source>
        <dbReference type="EMBL" id="EZA48783.1"/>
    </source>
</evidence>
<evidence type="ECO:0000256" key="7">
    <source>
        <dbReference type="ARBA" id="ARBA00023128"/>
    </source>
</evidence>
<sequence>MRVLADTEVLQRSYVTCIAATMLLEYLINNWKYTNAPEGKRPFEKIVGLLKFGVPSSFLMGAYDCVIISHTQTVWSTANCMAYWMVPVNAMCVTFASVAYASARIRQKDDYTNYALASLACGGIIHHWMKNGFLSCYFTVALLICAKIKKHNELLGIEPLPMGYSSDIINRQYEKYPDFTLTKDPRGRRPWE</sequence>
<dbReference type="PANTHER" id="PTHR21382">
    <property type="entry name" value="NADH-UBIQUINONE OXIDOREDUCTASE SUBUNIT"/>
    <property type="match status" value="1"/>
</dbReference>
<comment type="similarity">
    <text evidence="2">Belongs to the complex I NDUFA11 subunit family.</text>
</comment>
<dbReference type="AlphaFoldDB" id="A0A026VY98"/>
<proteinExistence type="inferred from homology"/>
<keyword evidence="7" id="KW-0496">Mitochondrion</keyword>
<evidence type="ECO:0000256" key="5">
    <source>
        <dbReference type="ARBA" id="ARBA00022792"/>
    </source>
</evidence>
<evidence type="ECO:0000256" key="11">
    <source>
        <dbReference type="SAM" id="Phobius"/>
    </source>
</evidence>
<evidence type="ECO:0000256" key="2">
    <source>
        <dbReference type="ARBA" id="ARBA00008699"/>
    </source>
</evidence>
<reference evidence="12 13" key="1">
    <citation type="journal article" date="2014" name="Curr. Biol.">
        <title>The genome of the clonal raider ant Cerapachys biroi.</title>
        <authorList>
            <person name="Oxley P.R."/>
            <person name="Ji L."/>
            <person name="Fetter-Pruneda I."/>
            <person name="McKenzie S.K."/>
            <person name="Li C."/>
            <person name="Hu H."/>
            <person name="Zhang G."/>
            <person name="Kronauer D.J."/>
        </authorList>
    </citation>
    <scope>NUCLEOTIDE SEQUENCE [LARGE SCALE GENOMIC DNA]</scope>
</reference>
<organism evidence="12 13">
    <name type="scientific">Ooceraea biroi</name>
    <name type="common">Clonal raider ant</name>
    <name type="synonym">Cerapachys biroi</name>
    <dbReference type="NCBI Taxonomy" id="2015173"/>
    <lineage>
        <taxon>Eukaryota</taxon>
        <taxon>Metazoa</taxon>
        <taxon>Ecdysozoa</taxon>
        <taxon>Arthropoda</taxon>
        <taxon>Hexapoda</taxon>
        <taxon>Insecta</taxon>
        <taxon>Pterygota</taxon>
        <taxon>Neoptera</taxon>
        <taxon>Endopterygota</taxon>
        <taxon>Hymenoptera</taxon>
        <taxon>Apocrita</taxon>
        <taxon>Aculeata</taxon>
        <taxon>Formicoidea</taxon>
        <taxon>Formicidae</taxon>
        <taxon>Dorylinae</taxon>
        <taxon>Ooceraea</taxon>
    </lineage>
</organism>
<keyword evidence="4 11" id="KW-0812">Transmembrane</keyword>
<accession>A0A026VY98</accession>
<dbReference type="InterPro" id="IPR039205">
    <property type="entry name" value="NDUFA11"/>
</dbReference>
<dbReference type="OMA" id="YDTPDGC"/>
<comment type="subcellular location">
    <subcellularLocation>
        <location evidence="1">Mitochondrion inner membrane</location>
        <topology evidence="1">Multi-pass membrane protein</topology>
        <orientation evidence="1">Matrix side</orientation>
    </subcellularLocation>
</comment>
<protein>
    <recommendedName>
        <fullName evidence="3">NADH dehydrogenase [ubiquinone] 1 alpha subcomplex subunit 11</fullName>
    </recommendedName>
    <alternativeName>
        <fullName evidence="9">Complex I-B14.7</fullName>
    </alternativeName>
    <alternativeName>
        <fullName evidence="10">NADH-ubiquinone oxidoreductase subunit B14.7</fullName>
    </alternativeName>
</protein>
<evidence type="ECO:0000256" key="8">
    <source>
        <dbReference type="ARBA" id="ARBA00023136"/>
    </source>
</evidence>
<dbReference type="GO" id="GO:0006120">
    <property type="term" value="P:mitochondrial electron transport, NADH to ubiquinone"/>
    <property type="evidence" value="ECO:0007669"/>
    <property type="project" value="InterPro"/>
</dbReference>
<dbReference type="EMBL" id="KK107570">
    <property type="protein sequence ID" value="EZA48783.1"/>
    <property type="molecule type" value="Genomic_DNA"/>
</dbReference>
<evidence type="ECO:0000313" key="13">
    <source>
        <dbReference type="Proteomes" id="UP000053097"/>
    </source>
</evidence>
<dbReference type="PANTHER" id="PTHR21382:SF1">
    <property type="entry name" value="NADH DEHYDROGENASE [UBIQUINONE] 1 ALPHA SUBCOMPLEX SUBUNIT 11"/>
    <property type="match status" value="1"/>
</dbReference>
<keyword evidence="5" id="KW-0999">Mitochondrion inner membrane</keyword>
<evidence type="ECO:0000256" key="6">
    <source>
        <dbReference type="ARBA" id="ARBA00022989"/>
    </source>
</evidence>
<evidence type="ECO:0000256" key="10">
    <source>
        <dbReference type="ARBA" id="ARBA00031497"/>
    </source>
</evidence>
<gene>
    <name evidence="12" type="ORF">X777_12699</name>
</gene>
<dbReference type="GO" id="GO:0005743">
    <property type="term" value="C:mitochondrial inner membrane"/>
    <property type="evidence" value="ECO:0007669"/>
    <property type="project" value="UniProtKB-SubCell"/>
</dbReference>
<keyword evidence="6 11" id="KW-1133">Transmembrane helix</keyword>
<evidence type="ECO:0000256" key="1">
    <source>
        <dbReference type="ARBA" id="ARBA00004292"/>
    </source>
</evidence>
<feature type="transmembrane region" description="Helical" evidence="11">
    <location>
        <begin position="81"/>
        <end position="101"/>
    </location>
</feature>
<evidence type="ECO:0000256" key="9">
    <source>
        <dbReference type="ARBA" id="ARBA00030608"/>
    </source>
</evidence>
<evidence type="ECO:0000256" key="4">
    <source>
        <dbReference type="ARBA" id="ARBA00022692"/>
    </source>
</evidence>
<dbReference type="OrthoDB" id="1913277at2759"/>
<feature type="transmembrane region" description="Helical" evidence="11">
    <location>
        <begin position="49"/>
        <end position="69"/>
    </location>
</feature>
<keyword evidence="8 11" id="KW-0472">Membrane</keyword>
<keyword evidence="13" id="KW-1185">Reference proteome</keyword>
<evidence type="ECO:0000256" key="3">
    <source>
        <dbReference type="ARBA" id="ARBA00018191"/>
    </source>
</evidence>
<dbReference type="GO" id="GO:0045271">
    <property type="term" value="C:respiratory chain complex I"/>
    <property type="evidence" value="ECO:0007669"/>
    <property type="project" value="InterPro"/>
</dbReference>
<dbReference type="Proteomes" id="UP000053097">
    <property type="component" value="Unassembled WGS sequence"/>
</dbReference>